<dbReference type="SUPFAM" id="SSF55811">
    <property type="entry name" value="Nudix"/>
    <property type="match status" value="1"/>
</dbReference>
<proteinExistence type="predicted"/>
<dbReference type="EMBL" id="KM596836">
    <property type="protein sequence ID" value="AKN80561.1"/>
    <property type="molecule type" value="Genomic_DNA"/>
</dbReference>
<reference evidence="1 2" key="1">
    <citation type="journal article" date="2016" name="Sci. Rep.">
        <title>Genome sequence of Perigonia lusca single nucleopolyhedrovirus: insights into the evolution of a nucleotide metabolism enzyme in the family Baculoviridae.</title>
        <authorList>
            <person name="Ardisson-Araujo D.M."/>
            <person name="Lima R.N."/>
            <person name="Melo F.L."/>
            <person name="Clem R.J."/>
            <person name="Huang N."/>
            <person name="Bao S.N."/>
            <person name="Sosa-Gomez D.R."/>
            <person name="Ribeiro B.M."/>
        </authorList>
    </citation>
    <scope>NUCLEOTIDE SEQUENCE [LARGE SCALE GENOMIC DNA]</scope>
</reference>
<sequence>MRCAGLFMIVEPDHVVLLRAHKSYKEFNVRRPAGFNNDTDKRNGFDYVNTSTITGAAFASTTIDDRIFLEKISIPRGKRDGRDVFDYETAVREFIEETGTFFETAYIYKVPFVLQWNDDGVTYKYAIYVGIVRGSLRYVSLQPNTFCVKLSPNDHLANHYKVQIESRRYNNELRRRLYISTLNHYFKYMNEKQLVTYKSSNYLEFFNFVKNVKAKFEEQVVAQFNNSEFFYSNFNLKILKWMATSSMIMSKTMILSPKSSFTTTWHHRRKNDNDAPSLHKTTNYQNYQRYR</sequence>
<dbReference type="InterPro" id="IPR015797">
    <property type="entry name" value="NUDIX_hydrolase-like_dom_sf"/>
</dbReference>
<keyword evidence="2" id="KW-1185">Reference proteome</keyword>
<protein>
    <submittedName>
        <fullName evidence="1">Nucleotide diphosphate X, ADP-ribose pyrophosphatase (ADPRase)</fullName>
    </submittedName>
</protein>
<dbReference type="OrthoDB" id="12499at10239"/>
<gene>
    <name evidence="1" type="primary">bv-e31</name>
    <name evidence="1" type="synonym">nudix</name>
</gene>
<organism evidence="1 2">
    <name type="scientific">Perigonia lusca single nucleopolyhedrovirus</name>
    <dbReference type="NCBI Taxonomy" id="1675865"/>
    <lineage>
        <taxon>Viruses</taxon>
        <taxon>Viruses incertae sedis</taxon>
        <taxon>Naldaviricetes</taxon>
        <taxon>Lefavirales</taxon>
        <taxon>Baculoviridae</taxon>
        <taxon>Alphabaculovirus</taxon>
        <taxon>Alphabaculovirus peluscae</taxon>
        <taxon>Perigonia lusca nucleopolyhedrovirus</taxon>
    </lineage>
</organism>
<dbReference type="Proteomes" id="UP000204667">
    <property type="component" value="Segment"/>
</dbReference>
<name>A0A0M3WP48_9ABAC</name>
<dbReference type="KEGG" id="vg:26040054"/>
<evidence type="ECO:0000313" key="1">
    <source>
        <dbReference type="EMBL" id="AKN80561.1"/>
    </source>
</evidence>
<accession>A0A0M3WP48</accession>
<evidence type="ECO:0000313" key="2">
    <source>
        <dbReference type="Proteomes" id="UP000204667"/>
    </source>
</evidence>